<dbReference type="AlphaFoldDB" id="A0A5N5M8W7"/>
<organism evidence="2 3">
    <name type="scientific">Salix brachista</name>
    <dbReference type="NCBI Taxonomy" id="2182728"/>
    <lineage>
        <taxon>Eukaryota</taxon>
        <taxon>Viridiplantae</taxon>
        <taxon>Streptophyta</taxon>
        <taxon>Embryophyta</taxon>
        <taxon>Tracheophyta</taxon>
        <taxon>Spermatophyta</taxon>
        <taxon>Magnoliopsida</taxon>
        <taxon>eudicotyledons</taxon>
        <taxon>Gunneridae</taxon>
        <taxon>Pentapetalae</taxon>
        <taxon>rosids</taxon>
        <taxon>fabids</taxon>
        <taxon>Malpighiales</taxon>
        <taxon>Salicaceae</taxon>
        <taxon>Saliceae</taxon>
        <taxon>Salix</taxon>
    </lineage>
</organism>
<sequence length="174" mass="19769">MRLRNLVFGLLSLSVLAPILLYIDNFSSLTPSFKQEFLEDVTALILPADTSHLKVLPQGESSAVRKEPIGIVYTDNSYKTVLTDKDLHLQLPDTDRALSATDEDAQSRKDDIIKQVIQSSNQEKEETRTDRVADQESHQDDIIKQVIQSSNQEKEETRTDRVADQESHQVHLIR</sequence>
<evidence type="ECO:0000313" key="3">
    <source>
        <dbReference type="Proteomes" id="UP000326939"/>
    </source>
</evidence>
<accession>A0A5N5M8W7</accession>
<dbReference type="EMBL" id="VDCV01000006">
    <property type="protein sequence ID" value="KAB5551447.1"/>
    <property type="molecule type" value="Genomic_DNA"/>
</dbReference>
<comment type="caution">
    <text evidence="2">The sequence shown here is derived from an EMBL/GenBank/DDBJ whole genome shotgun (WGS) entry which is preliminary data.</text>
</comment>
<feature type="region of interest" description="Disordered" evidence="1">
    <location>
        <begin position="98"/>
        <end position="174"/>
    </location>
</feature>
<proteinExistence type="predicted"/>
<protein>
    <submittedName>
        <fullName evidence="2">Uncharacterized protein</fullName>
    </submittedName>
</protein>
<gene>
    <name evidence="2" type="ORF">DKX38_008758</name>
</gene>
<feature type="compositionally biased region" description="Basic and acidic residues" evidence="1">
    <location>
        <begin position="152"/>
        <end position="174"/>
    </location>
</feature>
<evidence type="ECO:0000313" key="2">
    <source>
        <dbReference type="EMBL" id="KAB5551447.1"/>
    </source>
</evidence>
<keyword evidence="3" id="KW-1185">Reference proteome</keyword>
<name>A0A5N5M8W7_9ROSI</name>
<reference evidence="3" key="1">
    <citation type="journal article" date="2019" name="Gigascience">
        <title>De novo genome assembly of the endangered Acer yangbiense, a plant species with extremely small populations endemic to Yunnan Province, China.</title>
        <authorList>
            <person name="Yang J."/>
            <person name="Wariss H.M."/>
            <person name="Tao L."/>
            <person name="Zhang R."/>
            <person name="Yun Q."/>
            <person name="Hollingsworth P."/>
            <person name="Dao Z."/>
            <person name="Luo G."/>
            <person name="Guo H."/>
            <person name="Ma Y."/>
            <person name="Sun W."/>
        </authorList>
    </citation>
    <scope>NUCLEOTIDE SEQUENCE [LARGE SCALE GENOMIC DNA]</scope>
    <source>
        <strain evidence="3">cv. br00</strain>
    </source>
</reference>
<dbReference type="Proteomes" id="UP000326939">
    <property type="component" value="Chromosome 6"/>
</dbReference>
<feature type="compositionally biased region" description="Basic and acidic residues" evidence="1">
    <location>
        <begin position="122"/>
        <end position="143"/>
    </location>
</feature>
<evidence type="ECO:0000256" key="1">
    <source>
        <dbReference type="SAM" id="MobiDB-lite"/>
    </source>
</evidence>